<gene>
    <name evidence="3" type="ORF">DJ78_04800</name>
    <name evidence="2" type="ORF">DJ80_08030</name>
</gene>
<organism evidence="3 5">
    <name type="scientific">Halorubrum ezzemoulense</name>
    <name type="common">Halorubrum chaoviator</name>
    <dbReference type="NCBI Taxonomy" id="337243"/>
    <lineage>
        <taxon>Archaea</taxon>
        <taxon>Methanobacteriati</taxon>
        <taxon>Methanobacteriota</taxon>
        <taxon>Stenosarchaea group</taxon>
        <taxon>Halobacteria</taxon>
        <taxon>Halobacteriales</taxon>
        <taxon>Haloferacaceae</taxon>
        <taxon>Halorubrum</taxon>
    </lineage>
</organism>
<proteinExistence type="predicted"/>
<reference evidence="3" key="2">
    <citation type="submission" date="2017-05" db="EMBL/GenBank/DDBJ databases">
        <authorList>
            <person name="Song R."/>
            <person name="Chenine A.L."/>
            <person name="Ruprecht R.M."/>
        </authorList>
    </citation>
    <scope>NUCLEOTIDE SEQUENCE</scope>
    <source>
        <strain evidence="3">G37</strain>
        <strain evidence="2">Ga36</strain>
    </source>
</reference>
<reference evidence="4 5" key="1">
    <citation type="journal article" date="2014" name="Front. Microbiol.">
        <title>Population and genomic analysis of the genus Halorubrum.</title>
        <authorList>
            <person name="Fullmer M.S."/>
            <person name="Soucy S.M."/>
            <person name="Swithers K.S."/>
            <person name="Makkay A.M."/>
            <person name="Wheeler R."/>
            <person name="Ventosa A."/>
            <person name="Gogarten J.P."/>
            <person name="Papke R.T."/>
        </authorList>
    </citation>
    <scope>NUCLEOTIDE SEQUENCE [LARGE SCALE GENOMIC DNA]</scope>
    <source>
        <strain evidence="3 5">G37</strain>
        <strain evidence="2 4">Ga36</strain>
    </source>
</reference>
<feature type="region of interest" description="Disordered" evidence="1">
    <location>
        <begin position="1"/>
        <end position="21"/>
    </location>
</feature>
<dbReference type="Proteomes" id="UP000215731">
    <property type="component" value="Unassembled WGS sequence"/>
</dbReference>
<dbReference type="CDD" id="cd02440">
    <property type="entry name" value="AdoMet_MTases"/>
    <property type="match status" value="1"/>
</dbReference>
<dbReference type="EMBL" id="NHPB01000028">
    <property type="protein sequence ID" value="OYR71803.1"/>
    <property type="molecule type" value="Genomic_DNA"/>
</dbReference>
<dbReference type="Proteomes" id="UP000216758">
    <property type="component" value="Unassembled WGS sequence"/>
</dbReference>
<evidence type="ECO:0000313" key="2">
    <source>
        <dbReference type="EMBL" id="OYR63390.1"/>
    </source>
</evidence>
<dbReference type="OrthoDB" id="173767at2157"/>
<dbReference type="RefSeq" id="WP_094552925.1">
    <property type="nucleotide sequence ID" value="NZ_JAQLUF010000002.1"/>
</dbReference>
<comment type="caution">
    <text evidence="3">The sequence shown here is derived from an EMBL/GenBank/DDBJ whole genome shotgun (WGS) entry which is preliminary data.</text>
</comment>
<dbReference type="AlphaFoldDB" id="A0A256JT73"/>
<dbReference type="SUPFAM" id="SSF53335">
    <property type="entry name" value="S-adenosyl-L-methionine-dependent methyltransferases"/>
    <property type="match status" value="1"/>
</dbReference>
<evidence type="ECO:0000256" key="1">
    <source>
        <dbReference type="SAM" id="MobiDB-lite"/>
    </source>
</evidence>
<protein>
    <recommendedName>
        <fullName evidence="6">Class I SAM-dependent methyltransferase</fullName>
    </recommendedName>
</protein>
<dbReference type="InterPro" id="IPR029063">
    <property type="entry name" value="SAM-dependent_MTases_sf"/>
</dbReference>
<name>A0A256JT73_HALEZ</name>
<dbReference type="EMBL" id="NHOZ01000066">
    <property type="protein sequence ID" value="OYR63390.1"/>
    <property type="molecule type" value="Genomic_DNA"/>
</dbReference>
<dbReference type="Pfam" id="PF13489">
    <property type="entry name" value="Methyltransf_23"/>
    <property type="match status" value="1"/>
</dbReference>
<dbReference type="Gene3D" id="3.40.50.150">
    <property type="entry name" value="Vaccinia Virus protein VP39"/>
    <property type="match status" value="1"/>
</dbReference>
<evidence type="ECO:0000313" key="5">
    <source>
        <dbReference type="Proteomes" id="UP000216758"/>
    </source>
</evidence>
<accession>A0A256JT73</accession>
<evidence type="ECO:0000313" key="3">
    <source>
        <dbReference type="EMBL" id="OYR71803.1"/>
    </source>
</evidence>
<evidence type="ECO:0000313" key="4">
    <source>
        <dbReference type="Proteomes" id="UP000215731"/>
    </source>
</evidence>
<sequence>MDSLENILPDISPGQTDRGKQDAKVALFGEHTPPSPSVLHVGCVGGQQTDARWMHRRLDELASSLVGIDVHEPGIKRMRDAGWDAEVGDAHSFELDREFDVIAAPNVIEHLHSPGQFLQTAATHLHDEGVVLLSTPRIWSLHHVLTWLKDTEVVVSSDHTMWFDDPTFQRLVDHTPLSVTNKETFRWQRTAASTVDRAYLLVERALSKARVPDKYLDYQHFYCLKL</sequence>
<evidence type="ECO:0008006" key="6">
    <source>
        <dbReference type="Google" id="ProtNLM"/>
    </source>
</evidence>